<accession>A0ABD0SLN4</accession>
<dbReference type="SUPFAM" id="SSF56112">
    <property type="entry name" value="Protein kinase-like (PK-like)"/>
    <property type="match status" value="1"/>
</dbReference>
<evidence type="ECO:0000313" key="2">
    <source>
        <dbReference type="EMBL" id="KAL0820753.1"/>
    </source>
</evidence>
<evidence type="ECO:0000313" key="4">
    <source>
        <dbReference type="Proteomes" id="UP001549920"/>
    </source>
</evidence>
<dbReference type="EMBL" id="JBEUOH010000019">
    <property type="protein sequence ID" value="KAL0870174.1"/>
    <property type="molecule type" value="Genomic_DNA"/>
</dbReference>
<evidence type="ECO:0000259" key="1">
    <source>
        <dbReference type="SMART" id="SM00587"/>
    </source>
</evidence>
<name>A0ABD0SLN4_LOXSC</name>
<dbReference type="Gene3D" id="3.90.1200.10">
    <property type="match status" value="1"/>
</dbReference>
<dbReference type="Proteomes" id="UP001549921">
    <property type="component" value="Unassembled WGS sequence"/>
</dbReference>
<protein>
    <recommendedName>
        <fullName evidence="1">CHK kinase-like domain-containing protein</fullName>
    </recommendedName>
</protein>
<dbReference type="Proteomes" id="UP001549920">
    <property type="component" value="Unassembled WGS sequence"/>
</dbReference>
<dbReference type="SMART" id="SM00587">
    <property type="entry name" value="CHK"/>
    <property type="match status" value="1"/>
</dbReference>
<dbReference type="Pfam" id="PF02958">
    <property type="entry name" value="EcKL"/>
    <property type="match status" value="1"/>
</dbReference>
<evidence type="ECO:0000313" key="5">
    <source>
        <dbReference type="Proteomes" id="UP001549921"/>
    </source>
</evidence>
<dbReference type="EMBL" id="JBEDNZ010000019">
    <property type="protein sequence ID" value="KAL0820753.1"/>
    <property type="molecule type" value="Genomic_DNA"/>
</dbReference>
<sequence length="394" mass="44989">MADAEPNLRQLLRSLARELRYRDDDDHIELKSITSGGANYTSTLHLATLTTPGLPDLKLFAKVASMGVNIRSKANADNLYRTEQVFYNKLVKLWDGFQEKYQVAEQHRFVFPKYYGGSPELGNETIILENLVAGGYSSYNRFKSVDWEYASKAVEVLAKYHALSFVFRKEDPLEYEALVKDLEFTMPEIDPSMQGLWERMLGGAVASADGPQQEKIRRFFAQDGGNNLFKKYHMPTQSAPILVHGDFRPSNLLFKKQDDGVQIIALDYQTVHTGCPVEDLIYFIFMGSDEEFRRQHYHQLVEHYYLQLGLALKRFQLDVEEVYSRKLFDEDLKEMLPYALVLGVVVLPVVTVEAESAPKVDADADVDSFLVTPNELFASRFRGLVNDLVKWGVI</sequence>
<dbReference type="InterPro" id="IPR015897">
    <property type="entry name" value="CHK_kinase-like"/>
</dbReference>
<dbReference type="AlphaFoldDB" id="A0ABD0SLN4"/>
<gene>
    <name evidence="3" type="ORF">ABMA27_006320</name>
    <name evidence="2" type="ORF">ABMA28_006573</name>
</gene>
<reference evidence="4 5" key="1">
    <citation type="submission" date="2024-06" db="EMBL/GenBank/DDBJ databases">
        <title>A chromosome-level genome assembly of beet webworm, Loxostege sticticalis.</title>
        <authorList>
            <person name="Zhang Y."/>
        </authorList>
    </citation>
    <scope>NUCLEOTIDE SEQUENCE [LARGE SCALE GENOMIC DNA]</scope>
    <source>
        <strain evidence="3">AQ026</strain>
        <strain evidence="2">AQ028</strain>
        <tissue evidence="2">Male pupae</tissue>
        <tissue evidence="3">Whole body</tissue>
    </source>
</reference>
<comment type="caution">
    <text evidence="2">The sequence shown here is derived from an EMBL/GenBank/DDBJ whole genome shotgun (WGS) entry which is preliminary data.</text>
</comment>
<keyword evidence="4" id="KW-1185">Reference proteome</keyword>
<dbReference type="InterPro" id="IPR011009">
    <property type="entry name" value="Kinase-like_dom_sf"/>
</dbReference>
<proteinExistence type="predicted"/>
<organism evidence="2 5">
    <name type="scientific">Loxostege sticticalis</name>
    <name type="common">Beet webworm moth</name>
    <dbReference type="NCBI Taxonomy" id="481309"/>
    <lineage>
        <taxon>Eukaryota</taxon>
        <taxon>Metazoa</taxon>
        <taxon>Ecdysozoa</taxon>
        <taxon>Arthropoda</taxon>
        <taxon>Hexapoda</taxon>
        <taxon>Insecta</taxon>
        <taxon>Pterygota</taxon>
        <taxon>Neoptera</taxon>
        <taxon>Endopterygota</taxon>
        <taxon>Lepidoptera</taxon>
        <taxon>Glossata</taxon>
        <taxon>Ditrysia</taxon>
        <taxon>Pyraloidea</taxon>
        <taxon>Crambidae</taxon>
        <taxon>Pyraustinae</taxon>
        <taxon>Loxostege</taxon>
    </lineage>
</organism>
<dbReference type="PANTHER" id="PTHR11012">
    <property type="entry name" value="PROTEIN KINASE-LIKE DOMAIN-CONTAINING"/>
    <property type="match status" value="1"/>
</dbReference>
<evidence type="ECO:0000313" key="3">
    <source>
        <dbReference type="EMBL" id="KAL0870174.1"/>
    </source>
</evidence>
<dbReference type="PANTHER" id="PTHR11012:SF8">
    <property type="entry name" value="JUVENILE HORMONE-INDUCIBLE PROTEIN 26"/>
    <property type="match status" value="1"/>
</dbReference>
<feature type="domain" description="CHK kinase-like" evidence="1">
    <location>
        <begin position="126"/>
        <end position="314"/>
    </location>
</feature>
<dbReference type="InterPro" id="IPR004119">
    <property type="entry name" value="EcKL"/>
</dbReference>